<protein>
    <submittedName>
        <fullName evidence="3">Uncharacterized protein</fullName>
    </submittedName>
</protein>
<accession>A0AAW1SK89</accession>
<reference evidence="3 4" key="1">
    <citation type="journal article" date="2024" name="Nat. Commun.">
        <title>Phylogenomics reveals the evolutionary origins of lichenization in chlorophyte algae.</title>
        <authorList>
            <person name="Puginier C."/>
            <person name="Libourel C."/>
            <person name="Otte J."/>
            <person name="Skaloud P."/>
            <person name="Haon M."/>
            <person name="Grisel S."/>
            <person name="Petersen M."/>
            <person name="Berrin J.G."/>
            <person name="Delaux P.M."/>
            <person name="Dal Grande F."/>
            <person name="Keller J."/>
        </authorList>
    </citation>
    <scope>NUCLEOTIDE SEQUENCE [LARGE SCALE GENOMIC DNA]</scope>
    <source>
        <strain evidence="3 4">SAG 2523</strain>
    </source>
</reference>
<name>A0AAW1SK89_9CHLO</name>
<evidence type="ECO:0000313" key="3">
    <source>
        <dbReference type="EMBL" id="KAK9846938.1"/>
    </source>
</evidence>
<evidence type="ECO:0000256" key="2">
    <source>
        <dbReference type="SAM" id="MobiDB-lite"/>
    </source>
</evidence>
<comment type="caution">
    <text evidence="3">The sequence shown here is derived from an EMBL/GenBank/DDBJ whole genome shotgun (WGS) entry which is preliminary data.</text>
</comment>
<proteinExistence type="predicted"/>
<dbReference type="Proteomes" id="UP001485043">
    <property type="component" value="Unassembled WGS sequence"/>
</dbReference>
<dbReference type="AlphaFoldDB" id="A0AAW1SK89"/>
<keyword evidence="4" id="KW-1185">Reference proteome</keyword>
<feature type="compositionally biased region" description="Basic and acidic residues" evidence="2">
    <location>
        <begin position="233"/>
        <end position="263"/>
    </location>
</feature>
<evidence type="ECO:0000256" key="1">
    <source>
        <dbReference type="SAM" id="Coils"/>
    </source>
</evidence>
<feature type="compositionally biased region" description="Low complexity" evidence="2">
    <location>
        <begin position="413"/>
        <end position="434"/>
    </location>
</feature>
<dbReference type="EMBL" id="JALJOV010001508">
    <property type="protein sequence ID" value="KAK9846938.1"/>
    <property type="molecule type" value="Genomic_DNA"/>
</dbReference>
<feature type="coiled-coil region" evidence="1">
    <location>
        <begin position="78"/>
        <end position="149"/>
    </location>
</feature>
<feature type="region of interest" description="Disordered" evidence="2">
    <location>
        <begin position="233"/>
        <end position="265"/>
    </location>
</feature>
<gene>
    <name evidence="3" type="ORF">WJX84_001353</name>
</gene>
<evidence type="ECO:0000313" key="4">
    <source>
        <dbReference type="Proteomes" id="UP001485043"/>
    </source>
</evidence>
<sequence>MTATSRKTLKLPRLRTKSELLKSAPELGRLLGNLTAKDTLLLSPRDKANVLNALRQEVSPSKTAAFDADDPSEELTEEEELRMELESVKRERASLLQSLASLKADQGKSGRDLQSDDIRRLRKEMELKKDKVNELRQVLEEELVETEARHRLYQLLAERTRREHDAMAQKVQGARELQTSCHEDHAALVGNMHSLRAGREDADRDLAHLRHMCSEVQHDWLRKLKDRRKEVRDLERRQEKEHAREEAKAAKQLQREASERERQTQVMAQEAAAQLQLQALQPKLEAMEAMWFRLHSISGAETPDDVVSHWEGLRAKEENMRELVRLAEEAEAAEATSERLSSADNTANSLEGQIQEAIRSSDVSRKKFGRLRSVCIAAQQGLWALLGRLEVALSDSLSAGQGVARSPSRRFSRSGSSMAQKTKASGSESGASKGAGEDGQGNTIEDEAFFPALPRLVKDVAERLSRLVAIETRLVAAMAGPEAGSDAASEAPSGISSLASGFRRRTWAGPAWLEAIAQAGLP</sequence>
<organism evidence="3 4">
    <name type="scientific">Apatococcus fuscideae</name>
    <dbReference type="NCBI Taxonomy" id="2026836"/>
    <lineage>
        <taxon>Eukaryota</taxon>
        <taxon>Viridiplantae</taxon>
        <taxon>Chlorophyta</taxon>
        <taxon>core chlorophytes</taxon>
        <taxon>Trebouxiophyceae</taxon>
        <taxon>Chlorellales</taxon>
        <taxon>Chlorellaceae</taxon>
        <taxon>Apatococcus</taxon>
    </lineage>
</organism>
<keyword evidence="1" id="KW-0175">Coiled coil</keyword>
<feature type="region of interest" description="Disordered" evidence="2">
    <location>
        <begin position="401"/>
        <end position="443"/>
    </location>
</feature>
<feature type="non-terminal residue" evidence="3">
    <location>
        <position position="522"/>
    </location>
</feature>
<feature type="coiled-coil region" evidence="1">
    <location>
        <begin position="313"/>
        <end position="360"/>
    </location>
</feature>